<dbReference type="AlphaFoldDB" id="A0A383CEY4"/>
<organism evidence="2">
    <name type="scientific">marine metagenome</name>
    <dbReference type="NCBI Taxonomy" id="408172"/>
    <lineage>
        <taxon>unclassified sequences</taxon>
        <taxon>metagenomes</taxon>
        <taxon>ecological metagenomes</taxon>
    </lineage>
</organism>
<gene>
    <name evidence="2" type="ORF">METZ01_LOCUS483463</name>
</gene>
<evidence type="ECO:0000259" key="1">
    <source>
        <dbReference type="Pfam" id="PF03364"/>
    </source>
</evidence>
<evidence type="ECO:0000313" key="2">
    <source>
        <dbReference type="EMBL" id="SVE30609.1"/>
    </source>
</evidence>
<dbReference type="InterPro" id="IPR023393">
    <property type="entry name" value="START-like_dom_sf"/>
</dbReference>
<proteinExistence type="predicted"/>
<name>A0A383CEY4_9ZZZZ</name>
<dbReference type="EMBL" id="UINC01208189">
    <property type="protein sequence ID" value="SVE30609.1"/>
    <property type="molecule type" value="Genomic_DNA"/>
</dbReference>
<dbReference type="Gene3D" id="3.30.530.20">
    <property type="match status" value="1"/>
</dbReference>
<reference evidence="2" key="1">
    <citation type="submission" date="2018-05" db="EMBL/GenBank/DDBJ databases">
        <authorList>
            <person name="Lanie J.A."/>
            <person name="Ng W.-L."/>
            <person name="Kazmierczak K.M."/>
            <person name="Andrzejewski T.M."/>
            <person name="Davidsen T.M."/>
            <person name="Wayne K.J."/>
            <person name="Tettelin H."/>
            <person name="Glass J.I."/>
            <person name="Rusch D."/>
            <person name="Podicherti R."/>
            <person name="Tsui H.-C.T."/>
            <person name="Winkler M.E."/>
        </authorList>
    </citation>
    <scope>NUCLEOTIDE SEQUENCE</scope>
</reference>
<dbReference type="CDD" id="cd07822">
    <property type="entry name" value="SRPBCC_4"/>
    <property type="match status" value="1"/>
</dbReference>
<sequence length="171" mass="19842">MRQTAHLWENPEAVLTSIRVEIDAPASLVWDILLDMPRYPEWNPFCVECSSTLEIGAPVNMKLKSYIEPDVFFDNCEYICAIVPQKQISWELPDEEAWPYPARRDQFIEELKDNRCAYWSTDAFLGDNGIHVMRFAGPWVKRAFNDTAYALKERAELLMMGNPPETKLPIQ</sequence>
<dbReference type="InterPro" id="IPR005031">
    <property type="entry name" value="COQ10_START"/>
</dbReference>
<dbReference type="SUPFAM" id="SSF55961">
    <property type="entry name" value="Bet v1-like"/>
    <property type="match status" value="1"/>
</dbReference>
<dbReference type="Pfam" id="PF03364">
    <property type="entry name" value="Polyketide_cyc"/>
    <property type="match status" value="1"/>
</dbReference>
<feature type="domain" description="Coenzyme Q-binding protein COQ10 START" evidence="1">
    <location>
        <begin position="22"/>
        <end position="50"/>
    </location>
</feature>
<accession>A0A383CEY4</accession>
<protein>
    <recommendedName>
        <fullName evidence="1">Coenzyme Q-binding protein COQ10 START domain-containing protein</fullName>
    </recommendedName>
</protein>